<feature type="chain" id="PRO_5040985367" description="Secreted protein" evidence="2">
    <location>
        <begin position="26"/>
        <end position="110"/>
    </location>
</feature>
<feature type="region of interest" description="Disordered" evidence="1">
    <location>
        <begin position="59"/>
        <end position="82"/>
    </location>
</feature>
<sequence length="110" mass="12090">MRTAWLERFVLVVLECSVMLNGRKACRWRGAALGCVGWGRSHRGMDVQVRGGYMYPVEEGGSNEPVESHTHRNGSTDARRSGMHEGRVCAVVGPSRAAPRSSFFVVVLLS</sequence>
<protein>
    <recommendedName>
        <fullName evidence="5">Secreted protein</fullName>
    </recommendedName>
</protein>
<comment type="caution">
    <text evidence="3">The sequence shown here is derived from an EMBL/GenBank/DDBJ whole genome shotgun (WGS) entry which is preliminary data.</text>
</comment>
<keyword evidence="2" id="KW-0732">Signal</keyword>
<feature type="signal peptide" evidence="2">
    <location>
        <begin position="1"/>
        <end position="25"/>
    </location>
</feature>
<proteinExistence type="predicted"/>
<evidence type="ECO:0008006" key="5">
    <source>
        <dbReference type="Google" id="ProtNLM"/>
    </source>
</evidence>
<accession>A0A9W6EYY8</accession>
<evidence type="ECO:0000313" key="3">
    <source>
        <dbReference type="EMBL" id="GLC50488.1"/>
    </source>
</evidence>
<dbReference type="AlphaFoldDB" id="A0A9W6EYY8"/>
<dbReference type="EMBL" id="BRXU01000003">
    <property type="protein sequence ID" value="GLC50488.1"/>
    <property type="molecule type" value="Genomic_DNA"/>
</dbReference>
<reference evidence="3 4" key="1">
    <citation type="journal article" date="2023" name="Commun. Biol.">
        <title>Reorganization of the ancestral sex-determining regions during the evolution of trioecy in Pleodorina starrii.</title>
        <authorList>
            <person name="Takahashi K."/>
            <person name="Suzuki S."/>
            <person name="Kawai-Toyooka H."/>
            <person name="Yamamoto K."/>
            <person name="Hamaji T."/>
            <person name="Ootsuki R."/>
            <person name="Yamaguchi H."/>
            <person name="Kawachi M."/>
            <person name="Higashiyama T."/>
            <person name="Nozaki H."/>
        </authorList>
    </citation>
    <scope>NUCLEOTIDE SEQUENCE [LARGE SCALE GENOMIC DNA]</scope>
    <source>
        <strain evidence="3 4">NIES-4479</strain>
    </source>
</reference>
<keyword evidence="4" id="KW-1185">Reference proteome</keyword>
<name>A0A9W6EYY8_9CHLO</name>
<evidence type="ECO:0000313" key="4">
    <source>
        <dbReference type="Proteomes" id="UP001165080"/>
    </source>
</evidence>
<evidence type="ECO:0000256" key="1">
    <source>
        <dbReference type="SAM" id="MobiDB-lite"/>
    </source>
</evidence>
<gene>
    <name evidence="3" type="primary">PLEST000043</name>
    <name evidence="3" type="ORF">PLESTB_000385100</name>
</gene>
<organism evidence="3 4">
    <name type="scientific">Pleodorina starrii</name>
    <dbReference type="NCBI Taxonomy" id="330485"/>
    <lineage>
        <taxon>Eukaryota</taxon>
        <taxon>Viridiplantae</taxon>
        <taxon>Chlorophyta</taxon>
        <taxon>core chlorophytes</taxon>
        <taxon>Chlorophyceae</taxon>
        <taxon>CS clade</taxon>
        <taxon>Chlamydomonadales</taxon>
        <taxon>Volvocaceae</taxon>
        <taxon>Pleodorina</taxon>
    </lineage>
</organism>
<dbReference type="Proteomes" id="UP001165080">
    <property type="component" value="Unassembled WGS sequence"/>
</dbReference>
<evidence type="ECO:0000256" key="2">
    <source>
        <dbReference type="SAM" id="SignalP"/>
    </source>
</evidence>